<keyword evidence="1" id="KW-0812">Transmembrane</keyword>
<keyword evidence="1" id="KW-0472">Membrane</keyword>
<feature type="transmembrane region" description="Helical" evidence="1">
    <location>
        <begin position="85"/>
        <end position="108"/>
    </location>
</feature>
<proteinExistence type="predicted"/>
<dbReference type="Proteomes" id="UP000740557">
    <property type="component" value="Unassembled WGS sequence"/>
</dbReference>
<gene>
    <name evidence="2" type="ORF">KC980_00670</name>
</gene>
<evidence type="ECO:0000313" key="2">
    <source>
        <dbReference type="EMBL" id="MCA9308002.1"/>
    </source>
</evidence>
<keyword evidence="1" id="KW-1133">Transmembrane helix</keyword>
<reference evidence="2" key="2">
    <citation type="journal article" date="2021" name="Microbiome">
        <title>Successional dynamics and alternative stable states in a saline activated sludge microbial community over 9 years.</title>
        <authorList>
            <person name="Wang Y."/>
            <person name="Ye J."/>
            <person name="Ju F."/>
            <person name="Liu L."/>
            <person name="Boyd J.A."/>
            <person name="Deng Y."/>
            <person name="Parks D.H."/>
            <person name="Jiang X."/>
            <person name="Yin X."/>
            <person name="Woodcroft B.J."/>
            <person name="Tyson G.W."/>
            <person name="Hugenholtz P."/>
            <person name="Polz M.F."/>
            <person name="Zhang T."/>
        </authorList>
    </citation>
    <scope>NUCLEOTIDE SEQUENCE</scope>
    <source>
        <strain evidence="2">HKST-UBA79</strain>
    </source>
</reference>
<reference evidence="2" key="1">
    <citation type="submission" date="2020-04" db="EMBL/GenBank/DDBJ databases">
        <authorList>
            <person name="Zhang T."/>
        </authorList>
    </citation>
    <scope>NUCLEOTIDE SEQUENCE</scope>
    <source>
        <strain evidence="2">HKST-UBA79</strain>
    </source>
</reference>
<sequence length="158" mass="18381">MPLLKYLNYKSQFYLLILGFCFALYNVVLDFKKYLAVAHNVFDFSASIPHPSLTPCFWGMLMFIACLYVAYLVSFKEKLLFQKHLFYMLVGGVVFGWSNVAYLTYIYIAKLNPIKFSFYCTGVVPVNPIYTACFGGTIAFTLSFFLAWFLYRRLFLIN</sequence>
<protein>
    <submittedName>
        <fullName evidence="2">Uncharacterized protein</fullName>
    </submittedName>
</protein>
<dbReference type="AlphaFoldDB" id="A0A955EB06"/>
<organism evidence="2 3">
    <name type="scientific">candidate division WWE3 bacterium</name>
    <dbReference type="NCBI Taxonomy" id="2053526"/>
    <lineage>
        <taxon>Bacteria</taxon>
        <taxon>Katanobacteria</taxon>
    </lineage>
</organism>
<comment type="caution">
    <text evidence="2">The sequence shown here is derived from an EMBL/GenBank/DDBJ whole genome shotgun (WGS) entry which is preliminary data.</text>
</comment>
<name>A0A955EB06_UNCKA</name>
<feature type="transmembrane region" description="Helical" evidence="1">
    <location>
        <begin position="128"/>
        <end position="151"/>
    </location>
</feature>
<dbReference type="EMBL" id="JAGQNX010000018">
    <property type="protein sequence ID" value="MCA9308002.1"/>
    <property type="molecule type" value="Genomic_DNA"/>
</dbReference>
<evidence type="ECO:0000256" key="1">
    <source>
        <dbReference type="SAM" id="Phobius"/>
    </source>
</evidence>
<feature type="transmembrane region" description="Helical" evidence="1">
    <location>
        <begin position="52"/>
        <end position="73"/>
    </location>
</feature>
<accession>A0A955EB06</accession>
<evidence type="ECO:0000313" key="3">
    <source>
        <dbReference type="Proteomes" id="UP000740557"/>
    </source>
</evidence>
<feature type="transmembrane region" description="Helical" evidence="1">
    <location>
        <begin position="12"/>
        <end position="32"/>
    </location>
</feature>